<keyword evidence="8" id="KW-1185">Reference proteome</keyword>
<dbReference type="Gene3D" id="3.40.50.1820">
    <property type="entry name" value="alpha/beta hydrolase"/>
    <property type="match status" value="1"/>
</dbReference>
<comment type="subcellular location">
    <subcellularLocation>
        <location evidence="1">Secreted</location>
    </subcellularLocation>
</comment>
<evidence type="ECO:0000256" key="1">
    <source>
        <dbReference type="ARBA" id="ARBA00004613"/>
    </source>
</evidence>
<comment type="caution">
    <text evidence="7">The sequence shown here is derived from an EMBL/GenBank/DDBJ whole genome shotgun (WGS) entry which is preliminary data.</text>
</comment>
<evidence type="ECO:0000313" key="7">
    <source>
        <dbReference type="EMBL" id="CAB3370754.1"/>
    </source>
</evidence>
<evidence type="ECO:0000256" key="3">
    <source>
        <dbReference type="ARBA" id="ARBA00022525"/>
    </source>
</evidence>
<keyword evidence="5" id="KW-0732">Signal</keyword>
<evidence type="ECO:0000256" key="5">
    <source>
        <dbReference type="SAM" id="SignalP"/>
    </source>
</evidence>
<feature type="domain" description="Lipase" evidence="6">
    <location>
        <begin position="59"/>
        <end position="373"/>
    </location>
</feature>
<keyword evidence="3" id="KW-0964">Secreted</keyword>
<reference evidence="7 8" key="1">
    <citation type="submission" date="2020-04" db="EMBL/GenBank/DDBJ databases">
        <authorList>
            <person name="Alioto T."/>
            <person name="Alioto T."/>
            <person name="Gomez Garrido J."/>
        </authorList>
    </citation>
    <scope>NUCLEOTIDE SEQUENCE [LARGE SCALE GENOMIC DNA]</scope>
</reference>
<dbReference type="CDD" id="cd00707">
    <property type="entry name" value="Pancreat_lipase_like"/>
    <property type="match status" value="1"/>
</dbReference>
<dbReference type="GO" id="GO:0005615">
    <property type="term" value="C:extracellular space"/>
    <property type="evidence" value="ECO:0007669"/>
    <property type="project" value="TreeGrafter"/>
</dbReference>
<sequence length="393" mass="44172">MDQRAQVIFLTALFLSATPTSSLKNISHHGDDEHFFDENVTNSQPDCFGLAKKILQLFTPNNRHDISTRFFLSTRTGIARKDERKEIHVRPSINLGPSFDKNKKIAIICHGYKGKADNSWVRDMEKALLQAEDMNVISVDWRHGADKFNYIQAASNTRVVGAELSSLVQHMIVKMNISAKNFHLIGHSLGAHIVSYVSTHITGKVKRITGLDPANPCFSPKEFGMKLDKGDADFVDVIHTNGRYTRYGLGLQFPLGHLDFYPNGGSEQPGCRIPHHASVWKKLRAIGLDVVEKVWNDIKSPICSHSKAAKYFIETIKAGGCNFWGHKWDIYNPRAPTNLTCNEENCALMGYRSDKYRGKSNTFYVFVKDATPFCVPEPENDVRMGYQSLPPAA</sequence>
<evidence type="ECO:0000313" key="8">
    <source>
        <dbReference type="Proteomes" id="UP000494165"/>
    </source>
</evidence>
<proteinExistence type="inferred from homology"/>
<dbReference type="InterPro" id="IPR033906">
    <property type="entry name" value="Lipase_N"/>
</dbReference>
<dbReference type="OrthoDB" id="199913at2759"/>
<dbReference type="Proteomes" id="UP000494165">
    <property type="component" value="Unassembled WGS sequence"/>
</dbReference>
<dbReference type="InterPro" id="IPR029058">
    <property type="entry name" value="AB_hydrolase_fold"/>
</dbReference>
<dbReference type="InterPro" id="IPR000734">
    <property type="entry name" value="TAG_lipase"/>
</dbReference>
<gene>
    <name evidence="7" type="ORF">CLODIP_2_CD09795</name>
</gene>
<protein>
    <recommendedName>
        <fullName evidence="6">Lipase domain-containing protein</fullName>
    </recommendedName>
</protein>
<dbReference type="Pfam" id="PF00151">
    <property type="entry name" value="Lipase"/>
    <property type="match status" value="1"/>
</dbReference>
<dbReference type="GO" id="GO:0016298">
    <property type="term" value="F:lipase activity"/>
    <property type="evidence" value="ECO:0007669"/>
    <property type="project" value="InterPro"/>
</dbReference>
<feature type="chain" id="PRO_5035731650" description="Lipase domain-containing protein" evidence="5">
    <location>
        <begin position="23"/>
        <end position="393"/>
    </location>
</feature>
<dbReference type="PANTHER" id="PTHR11610:SF178">
    <property type="entry name" value="LIPASE MEMBER H-A-LIKE PROTEIN"/>
    <property type="match status" value="1"/>
</dbReference>
<dbReference type="EMBL" id="CADEPI010000055">
    <property type="protein sequence ID" value="CAB3370754.1"/>
    <property type="molecule type" value="Genomic_DNA"/>
</dbReference>
<feature type="signal peptide" evidence="5">
    <location>
        <begin position="1"/>
        <end position="22"/>
    </location>
</feature>
<evidence type="ECO:0000256" key="2">
    <source>
        <dbReference type="ARBA" id="ARBA00010701"/>
    </source>
</evidence>
<dbReference type="GO" id="GO:0016042">
    <property type="term" value="P:lipid catabolic process"/>
    <property type="evidence" value="ECO:0007669"/>
    <property type="project" value="TreeGrafter"/>
</dbReference>
<dbReference type="PRINTS" id="PR00821">
    <property type="entry name" value="TAGLIPASE"/>
</dbReference>
<organism evidence="7 8">
    <name type="scientific">Cloeon dipterum</name>
    <dbReference type="NCBI Taxonomy" id="197152"/>
    <lineage>
        <taxon>Eukaryota</taxon>
        <taxon>Metazoa</taxon>
        <taxon>Ecdysozoa</taxon>
        <taxon>Arthropoda</taxon>
        <taxon>Hexapoda</taxon>
        <taxon>Insecta</taxon>
        <taxon>Pterygota</taxon>
        <taxon>Palaeoptera</taxon>
        <taxon>Ephemeroptera</taxon>
        <taxon>Pisciforma</taxon>
        <taxon>Baetidae</taxon>
        <taxon>Cloeon</taxon>
    </lineage>
</organism>
<evidence type="ECO:0000259" key="6">
    <source>
        <dbReference type="Pfam" id="PF00151"/>
    </source>
</evidence>
<dbReference type="AlphaFoldDB" id="A0A8S1CMM1"/>
<dbReference type="InterPro" id="IPR013818">
    <property type="entry name" value="Lipase"/>
</dbReference>
<accession>A0A8S1CMM1</accession>
<name>A0A8S1CMM1_9INSE</name>
<dbReference type="PANTHER" id="PTHR11610">
    <property type="entry name" value="LIPASE"/>
    <property type="match status" value="1"/>
</dbReference>
<evidence type="ECO:0000256" key="4">
    <source>
        <dbReference type="RuleBase" id="RU004262"/>
    </source>
</evidence>
<dbReference type="SUPFAM" id="SSF53474">
    <property type="entry name" value="alpha/beta-Hydrolases"/>
    <property type="match status" value="1"/>
</dbReference>
<comment type="similarity">
    <text evidence="2 4">Belongs to the AB hydrolase superfamily. Lipase family.</text>
</comment>